<dbReference type="AlphaFoldDB" id="A0A0A0KLH7"/>
<reference evidence="1 2" key="4">
    <citation type="journal article" date="2011" name="BMC Genomics">
        <title>RNA-Seq improves annotation of protein-coding genes in the cucumber genome.</title>
        <authorList>
            <person name="Li Z."/>
            <person name="Zhang Z."/>
            <person name="Yan P."/>
            <person name="Huang S."/>
            <person name="Fei Z."/>
            <person name="Lin K."/>
        </authorList>
    </citation>
    <scope>NUCLEOTIDE SEQUENCE [LARGE SCALE GENOMIC DNA]</scope>
    <source>
        <strain evidence="2">cv. 9930</strain>
    </source>
</reference>
<dbReference type="PANTHER" id="PTHR33018">
    <property type="entry name" value="OS10G0338966 PROTEIN-RELATED"/>
    <property type="match status" value="1"/>
</dbReference>
<reference evidence="1 2" key="1">
    <citation type="journal article" date="2009" name="Nat. Genet.">
        <title>The genome of the cucumber, Cucumis sativus L.</title>
        <authorList>
            <person name="Huang S."/>
            <person name="Li R."/>
            <person name="Zhang Z."/>
            <person name="Li L."/>
            <person name="Gu X."/>
            <person name="Fan W."/>
            <person name="Lucas W.J."/>
            <person name="Wang X."/>
            <person name="Xie B."/>
            <person name="Ni P."/>
            <person name="Ren Y."/>
            <person name="Zhu H."/>
            <person name="Li J."/>
            <person name="Lin K."/>
            <person name="Jin W."/>
            <person name="Fei Z."/>
            <person name="Li G."/>
            <person name="Staub J."/>
            <person name="Kilian A."/>
            <person name="van der Vossen E.A."/>
            <person name="Wu Y."/>
            <person name="Guo J."/>
            <person name="He J."/>
            <person name="Jia Z."/>
            <person name="Ren Y."/>
            <person name="Tian G."/>
            <person name="Lu Y."/>
            <person name="Ruan J."/>
            <person name="Qian W."/>
            <person name="Wang M."/>
            <person name="Huang Q."/>
            <person name="Li B."/>
            <person name="Xuan Z."/>
            <person name="Cao J."/>
            <person name="Asan"/>
            <person name="Wu Z."/>
            <person name="Zhang J."/>
            <person name="Cai Q."/>
            <person name="Bai Y."/>
            <person name="Zhao B."/>
            <person name="Han Y."/>
            <person name="Li Y."/>
            <person name="Li X."/>
            <person name="Wang S."/>
            <person name="Shi Q."/>
            <person name="Liu S."/>
            <person name="Cho W.K."/>
            <person name="Kim J.Y."/>
            <person name="Xu Y."/>
            <person name="Heller-Uszynska K."/>
            <person name="Miao H."/>
            <person name="Cheng Z."/>
            <person name="Zhang S."/>
            <person name="Wu J."/>
            <person name="Yang Y."/>
            <person name="Kang H."/>
            <person name="Li M."/>
            <person name="Liang H."/>
            <person name="Ren X."/>
            <person name="Shi Z."/>
            <person name="Wen M."/>
            <person name="Jian M."/>
            <person name="Yang H."/>
            <person name="Zhang G."/>
            <person name="Yang Z."/>
            <person name="Chen R."/>
            <person name="Liu S."/>
            <person name="Li J."/>
            <person name="Ma L."/>
            <person name="Liu H."/>
            <person name="Zhou Y."/>
            <person name="Zhao J."/>
            <person name="Fang X."/>
            <person name="Li G."/>
            <person name="Fang L."/>
            <person name="Li Y."/>
            <person name="Liu D."/>
            <person name="Zheng H."/>
            <person name="Zhang Y."/>
            <person name="Qin N."/>
            <person name="Li Z."/>
            <person name="Yang G."/>
            <person name="Yang S."/>
            <person name="Bolund L."/>
            <person name="Kristiansen K."/>
            <person name="Zheng H."/>
            <person name="Li S."/>
            <person name="Zhang X."/>
            <person name="Yang H."/>
            <person name="Wang J."/>
            <person name="Sun R."/>
            <person name="Zhang B."/>
            <person name="Jiang S."/>
            <person name="Wang J."/>
            <person name="Du Y."/>
            <person name="Li S."/>
        </authorList>
    </citation>
    <scope>NUCLEOTIDE SEQUENCE [LARGE SCALE GENOMIC DNA]</scope>
    <source>
        <strain evidence="2">cv. 9930</strain>
    </source>
</reference>
<gene>
    <name evidence="1" type="ORF">Csa_5G083810</name>
</gene>
<protein>
    <submittedName>
        <fullName evidence="1">Uncharacterized protein</fullName>
    </submittedName>
</protein>
<sequence length="149" mass="17304">MSRLTTTYVLPLKDDVEKLKHPPTEYSFIDQDHSVEFVVSRLKEDFEKKSKDGKLKRKLNKYNHRTSQKGYANLVEEMGEFLYKEKKDVANVIDDVLDNQKIRNLSGGDDVPNPSIGWKRSLRNSSRCGEVCHKEKLFPYPDGIKIETK</sequence>
<name>A0A0A0KLH7_CUCSA</name>
<keyword evidence="2" id="KW-1185">Reference proteome</keyword>
<evidence type="ECO:0000313" key="1">
    <source>
        <dbReference type="EMBL" id="KGN49719.1"/>
    </source>
</evidence>
<reference evidence="1 2" key="3">
    <citation type="journal article" date="2010" name="BMC Genomics">
        <title>Transcriptome sequencing and comparative analysis of cucumber flowers with different sex types.</title>
        <authorList>
            <person name="Guo S."/>
            <person name="Zheng Y."/>
            <person name="Joung J.G."/>
            <person name="Liu S."/>
            <person name="Zhang Z."/>
            <person name="Crasta O.R."/>
            <person name="Sobral B.W."/>
            <person name="Xu Y."/>
            <person name="Huang S."/>
            <person name="Fei Z."/>
        </authorList>
    </citation>
    <scope>NUCLEOTIDE SEQUENCE [LARGE SCALE GENOMIC DNA]</scope>
    <source>
        <strain evidence="2">cv. 9930</strain>
    </source>
</reference>
<reference evidence="1 2" key="2">
    <citation type="journal article" date="2009" name="PLoS ONE">
        <title>An integrated genetic and cytogenetic map of the cucumber genome.</title>
        <authorList>
            <person name="Ren Y."/>
            <person name="Zhang Z."/>
            <person name="Liu J."/>
            <person name="Staub J.E."/>
            <person name="Han Y."/>
            <person name="Cheng Z."/>
            <person name="Li X."/>
            <person name="Lu J."/>
            <person name="Miao H."/>
            <person name="Kang H."/>
            <person name="Xie B."/>
            <person name="Gu X."/>
            <person name="Wang X."/>
            <person name="Du Y."/>
            <person name="Jin W."/>
            <person name="Huang S."/>
        </authorList>
    </citation>
    <scope>NUCLEOTIDE SEQUENCE [LARGE SCALE GENOMIC DNA]</scope>
    <source>
        <strain evidence="2">cv. 9930</strain>
    </source>
</reference>
<proteinExistence type="predicted"/>
<dbReference type="PANTHER" id="PTHR33018:SF31">
    <property type="entry name" value="TRANSPOSASE, PTTA_EN_SPM, PLANT"/>
    <property type="match status" value="1"/>
</dbReference>
<dbReference type="Proteomes" id="UP000029981">
    <property type="component" value="Chromosome 5"/>
</dbReference>
<dbReference type="EMBL" id="CM002926">
    <property type="protein sequence ID" value="KGN49719.1"/>
    <property type="molecule type" value="Genomic_DNA"/>
</dbReference>
<accession>A0A0A0KLH7</accession>
<dbReference type="Gramene" id="KGN49719">
    <property type="protein sequence ID" value="KGN49719"/>
    <property type="gene ID" value="Csa_5G083810"/>
</dbReference>
<evidence type="ECO:0000313" key="2">
    <source>
        <dbReference type="Proteomes" id="UP000029981"/>
    </source>
</evidence>
<organism evidence="1 2">
    <name type="scientific">Cucumis sativus</name>
    <name type="common">Cucumber</name>
    <dbReference type="NCBI Taxonomy" id="3659"/>
    <lineage>
        <taxon>Eukaryota</taxon>
        <taxon>Viridiplantae</taxon>
        <taxon>Streptophyta</taxon>
        <taxon>Embryophyta</taxon>
        <taxon>Tracheophyta</taxon>
        <taxon>Spermatophyta</taxon>
        <taxon>Magnoliopsida</taxon>
        <taxon>eudicotyledons</taxon>
        <taxon>Gunneridae</taxon>
        <taxon>Pentapetalae</taxon>
        <taxon>rosids</taxon>
        <taxon>fabids</taxon>
        <taxon>Cucurbitales</taxon>
        <taxon>Cucurbitaceae</taxon>
        <taxon>Benincaseae</taxon>
        <taxon>Cucumis</taxon>
    </lineage>
</organism>